<keyword evidence="8 12" id="KW-1133">Transmembrane helix</keyword>
<comment type="similarity">
    <text evidence="2">Belongs to the ERD2 family.</text>
</comment>
<keyword evidence="7" id="KW-0653">Protein transport</keyword>
<protein>
    <submittedName>
        <fullName evidence="13">HDEL receptor</fullName>
    </submittedName>
</protein>
<feature type="transmembrane region" description="Helical" evidence="12">
    <location>
        <begin position="96"/>
        <end position="116"/>
    </location>
</feature>
<reference evidence="13 14" key="1">
    <citation type="submission" date="2024-01" db="EMBL/GenBank/DDBJ databases">
        <title>Complete genome of Cladobotryum mycophilum ATHUM6906.</title>
        <authorList>
            <person name="Christinaki A.C."/>
            <person name="Myridakis A.I."/>
            <person name="Kouvelis V.N."/>
        </authorList>
    </citation>
    <scope>NUCLEOTIDE SEQUENCE [LARGE SCALE GENOMIC DNA]</scope>
    <source>
        <strain evidence="13 14">ATHUM6906</strain>
    </source>
</reference>
<evidence type="ECO:0000256" key="1">
    <source>
        <dbReference type="ARBA" id="ARBA00004477"/>
    </source>
</evidence>
<evidence type="ECO:0000256" key="11">
    <source>
        <dbReference type="SAM" id="MobiDB-lite"/>
    </source>
</evidence>
<keyword evidence="6" id="KW-0931">ER-Golgi transport</keyword>
<evidence type="ECO:0000313" key="14">
    <source>
        <dbReference type="Proteomes" id="UP001338125"/>
    </source>
</evidence>
<evidence type="ECO:0000256" key="5">
    <source>
        <dbReference type="ARBA" id="ARBA00022824"/>
    </source>
</evidence>
<keyword evidence="10 13" id="KW-0675">Receptor</keyword>
<feature type="compositionally biased region" description="Basic and acidic residues" evidence="11">
    <location>
        <begin position="309"/>
        <end position="338"/>
    </location>
</feature>
<comment type="caution">
    <text evidence="13">The sequence shown here is derived from an EMBL/GenBank/DDBJ whole genome shotgun (WGS) entry which is preliminary data.</text>
</comment>
<accession>A0ABR0SL52</accession>
<dbReference type="EMBL" id="JAVFKD010000012">
    <property type="protein sequence ID" value="KAK5992421.1"/>
    <property type="molecule type" value="Genomic_DNA"/>
</dbReference>
<evidence type="ECO:0000256" key="7">
    <source>
        <dbReference type="ARBA" id="ARBA00022927"/>
    </source>
</evidence>
<feature type="region of interest" description="Disordered" evidence="11">
    <location>
        <begin position="275"/>
        <end position="371"/>
    </location>
</feature>
<evidence type="ECO:0000256" key="8">
    <source>
        <dbReference type="ARBA" id="ARBA00022989"/>
    </source>
</evidence>
<keyword evidence="5" id="KW-0256">Endoplasmic reticulum</keyword>
<name>A0ABR0SL52_9HYPO</name>
<feature type="transmembrane region" description="Helical" evidence="12">
    <location>
        <begin position="188"/>
        <end position="206"/>
    </location>
</feature>
<evidence type="ECO:0000256" key="10">
    <source>
        <dbReference type="ARBA" id="ARBA00023170"/>
    </source>
</evidence>
<gene>
    <name evidence="13" type="ORF">PT974_05825</name>
</gene>
<evidence type="ECO:0000256" key="3">
    <source>
        <dbReference type="ARBA" id="ARBA00022448"/>
    </source>
</evidence>
<evidence type="ECO:0000256" key="2">
    <source>
        <dbReference type="ARBA" id="ARBA00010120"/>
    </source>
</evidence>
<dbReference type="PANTHER" id="PTHR10585">
    <property type="entry name" value="ER LUMEN PROTEIN RETAINING RECEPTOR"/>
    <property type="match status" value="1"/>
</dbReference>
<sequence>MSINSPSRVIPFTQSISPESTLRLHRLELPRWELGTSIFRILGDLSHMASKGILIFAIHRNRSAEGVSLITQALYAVVFCTRYLDLYKETSAWNAIFKVVYIITSFYILGVMQWAYPRSREREISWKLGAVVLAGALALSPFMMMIFERRWGFLTWMWVFSEILESVCVLPQLLLLRQTTVPTVIDSFYLVTLGSYRALYCLNWFLREIDVTDRKPDAISVIFGLIQTALYVDFAWVYYTRQRVKLRNGGVVDADDMSRGWLLRRIFGKNVEAAEDEESGPAIGGNNSGGRPKWGSRGISVSADDGVLETDRQNREDIEGNVDPDAKMQDPDELARALDDDDDDEDTPLRRGEGTSQASPSGVRSGDEWRD</sequence>
<evidence type="ECO:0000256" key="4">
    <source>
        <dbReference type="ARBA" id="ARBA00022692"/>
    </source>
</evidence>
<keyword evidence="4 12" id="KW-0812">Transmembrane</keyword>
<evidence type="ECO:0000313" key="13">
    <source>
        <dbReference type="EMBL" id="KAK5992421.1"/>
    </source>
</evidence>
<evidence type="ECO:0000256" key="12">
    <source>
        <dbReference type="SAM" id="Phobius"/>
    </source>
</evidence>
<dbReference type="PRINTS" id="PR00660">
    <property type="entry name" value="ERLUMENR"/>
</dbReference>
<dbReference type="Proteomes" id="UP001338125">
    <property type="component" value="Unassembled WGS sequence"/>
</dbReference>
<feature type="transmembrane region" description="Helical" evidence="12">
    <location>
        <begin position="128"/>
        <end position="147"/>
    </location>
</feature>
<keyword evidence="9 12" id="KW-0472">Membrane</keyword>
<keyword evidence="3" id="KW-0813">Transport</keyword>
<evidence type="ECO:0000256" key="9">
    <source>
        <dbReference type="ARBA" id="ARBA00023136"/>
    </source>
</evidence>
<proteinExistence type="inferred from homology"/>
<organism evidence="13 14">
    <name type="scientific">Cladobotryum mycophilum</name>
    <dbReference type="NCBI Taxonomy" id="491253"/>
    <lineage>
        <taxon>Eukaryota</taxon>
        <taxon>Fungi</taxon>
        <taxon>Dikarya</taxon>
        <taxon>Ascomycota</taxon>
        <taxon>Pezizomycotina</taxon>
        <taxon>Sordariomycetes</taxon>
        <taxon>Hypocreomycetidae</taxon>
        <taxon>Hypocreales</taxon>
        <taxon>Hypocreaceae</taxon>
        <taxon>Cladobotryum</taxon>
    </lineage>
</organism>
<keyword evidence="14" id="KW-1185">Reference proteome</keyword>
<comment type="subcellular location">
    <subcellularLocation>
        <location evidence="1">Endoplasmic reticulum membrane</location>
        <topology evidence="1">Multi-pass membrane protein</topology>
    </subcellularLocation>
</comment>
<feature type="transmembrane region" description="Helical" evidence="12">
    <location>
        <begin position="218"/>
        <end position="239"/>
    </location>
</feature>
<dbReference type="InterPro" id="IPR000133">
    <property type="entry name" value="ER_ret_rcpt"/>
</dbReference>
<evidence type="ECO:0000256" key="6">
    <source>
        <dbReference type="ARBA" id="ARBA00022892"/>
    </source>
</evidence>
<dbReference type="Pfam" id="PF00810">
    <property type="entry name" value="ER_lumen_recept"/>
    <property type="match status" value="1"/>
</dbReference>